<evidence type="ECO:0000256" key="7">
    <source>
        <dbReference type="SAM" id="Phobius"/>
    </source>
</evidence>
<organism evidence="9 10">
    <name type="scientific">Cellulomonas cellasea</name>
    <dbReference type="NCBI Taxonomy" id="43670"/>
    <lineage>
        <taxon>Bacteria</taxon>
        <taxon>Bacillati</taxon>
        <taxon>Actinomycetota</taxon>
        <taxon>Actinomycetes</taxon>
        <taxon>Micrococcales</taxon>
        <taxon>Cellulomonadaceae</taxon>
        <taxon>Cellulomonas</taxon>
    </lineage>
</organism>
<evidence type="ECO:0000256" key="6">
    <source>
        <dbReference type="SAM" id="MobiDB-lite"/>
    </source>
</evidence>
<protein>
    <submittedName>
        <fullName evidence="9">MFS transporter</fullName>
    </submittedName>
</protein>
<feature type="transmembrane region" description="Helical" evidence="7">
    <location>
        <begin position="263"/>
        <end position="284"/>
    </location>
</feature>
<evidence type="ECO:0000259" key="8">
    <source>
        <dbReference type="PROSITE" id="PS50850"/>
    </source>
</evidence>
<feature type="transmembrane region" description="Helical" evidence="7">
    <location>
        <begin position="321"/>
        <end position="344"/>
    </location>
</feature>
<dbReference type="SUPFAM" id="SSF103473">
    <property type="entry name" value="MFS general substrate transporter"/>
    <property type="match status" value="1"/>
</dbReference>
<evidence type="ECO:0000256" key="2">
    <source>
        <dbReference type="ARBA" id="ARBA00022475"/>
    </source>
</evidence>
<evidence type="ECO:0000256" key="3">
    <source>
        <dbReference type="ARBA" id="ARBA00022692"/>
    </source>
</evidence>
<keyword evidence="2" id="KW-1003">Cell membrane</keyword>
<evidence type="ECO:0000313" key="9">
    <source>
        <dbReference type="EMBL" id="GEA86478.1"/>
    </source>
</evidence>
<comment type="caution">
    <text evidence="9">The sequence shown here is derived from an EMBL/GenBank/DDBJ whole genome shotgun (WGS) entry which is preliminary data.</text>
</comment>
<keyword evidence="10" id="KW-1185">Reference proteome</keyword>
<sequence>MQHPSPAASASADPRPADPLPWPSLVVLGAAAFLMVTAEMLPTALLPQLAAGLGVDAPRVGLLVSLWAGVVVVASFPLVRLVARRDRRTVVAAALVLLAASSGLSAAAPDYGWMVGARLVGALAVGLLWATINAHTADIVPDSRLAPAVAVVLGGATLGTVLGTSGASLVGVATSWRVPFGVLGGLALVAAVLVRAVVVAAPHPAAARPAAAPRGPAARPDGARRPRVVTDPMLVVTALVALVLVGHYGAFTYITRLTERPAAALPGGTATLLLVFGTASALGIAAAGRYGTRTSAALLLSSLATAGAVLALTLVDAHPVVGVTVVVLWGAVSGALPALAQTLILRLAGPGRRTLAGALIPVLFNLGVAAGAGLASAVVAGGGIGALPVVSAAVIGVAVLGQALTAGGRRAAVSGAPGARPPRSGPRSRPRPPRPSSPRG</sequence>
<feature type="transmembrane region" description="Helical" evidence="7">
    <location>
        <begin position="145"/>
        <end position="172"/>
    </location>
</feature>
<dbReference type="InterPro" id="IPR050189">
    <property type="entry name" value="MFS_Efflux_Transporters"/>
</dbReference>
<feature type="domain" description="Major facilitator superfamily (MFS) profile" evidence="8">
    <location>
        <begin position="24"/>
        <end position="410"/>
    </location>
</feature>
<dbReference type="PANTHER" id="PTHR43124:SF3">
    <property type="entry name" value="CHLORAMPHENICOL EFFLUX PUMP RV0191"/>
    <property type="match status" value="1"/>
</dbReference>
<feature type="transmembrane region" description="Helical" evidence="7">
    <location>
        <begin position="296"/>
        <end position="315"/>
    </location>
</feature>
<keyword evidence="4 7" id="KW-1133">Transmembrane helix</keyword>
<accession>A0A4Y3KUD3</accession>
<feature type="transmembrane region" description="Helical" evidence="7">
    <location>
        <begin position="356"/>
        <end position="378"/>
    </location>
</feature>
<dbReference type="Pfam" id="PF07690">
    <property type="entry name" value="MFS_1"/>
    <property type="match status" value="1"/>
</dbReference>
<feature type="transmembrane region" description="Helical" evidence="7">
    <location>
        <begin position="20"/>
        <end position="41"/>
    </location>
</feature>
<dbReference type="GO" id="GO:0022857">
    <property type="term" value="F:transmembrane transporter activity"/>
    <property type="evidence" value="ECO:0007669"/>
    <property type="project" value="InterPro"/>
</dbReference>
<dbReference type="GO" id="GO:0005886">
    <property type="term" value="C:plasma membrane"/>
    <property type="evidence" value="ECO:0007669"/>
    <property type="project" value="UniProtKB-SubCell"/>
</dbReference>
<dbReference type="EMBL" id="BJLR01000004">
    <property type="protein sequence ID" value="GEA86478.1"/>
    <property type="molecule type" value="Genomic_DNA"/>
</dbReference>
<keyword evidence="3 7" id="KW-0812">Transmembrane</keyword>
<keyword evidence="5 7" id="KW-0472">Membrane</keyword>
<evidence type="ECO:0000313" key="10">
    <source>
        <dbReference type="Proteomes" id="UP000317046"/>
    </source>
</evidence>
<dbReference type="AlphaFoldDB" id="A0A4Y3KUD3"/>
<dbReference type="InterPro" id="IPR020846">
    <property type="entry name" value="MFS_dom"/>
</dbReference>
<gene>
    <name evidence="9" type="primary">araJ_2</name>
    <name evidence="9" type="ORF">CCE01nite_04270</name>
</gene>
<name>A0A4Y3KUD3_9CELL</name>
<dbReference type="InterPro" id="IPR036259">
    <property type="entry name" value="MFS_trans_sf"/>
</dbReference>
<evidence type="ECO:0000256" key="4">
    <source>
        <dbReference type="ARBA" id="ARBA00022989"/>
    </source>
</evidence>
<feature type="transmembrane region" description="Helical" evidence="7">
    <location>
        <begin position="233"/>
        <end position="251"/>
    </location>
</feature>
<feature type="transmembrane region" description="Helical" evidence="7">
    <location>
        <begin position="178"/>
        <end position="198"/>
    </location>
</feature>
<dbReference type="PANTHER" id="PTHR43124">
    <property type="entry name" value="PURINE EFFLUX PUMP PBUE"/>
    <property type="match status" value="1"/>
</dbReference>
<dbReference type="PROSITE" id="PS50850">
    <property type="entry name" value="MFS"/>
    <property type="match status" value="1"/>
</dbReference>
<feature type="transmembrane region" description="Helical" evidence="7">
    <location>
        <begin position="384"/>
        <end position="404"/>
    </location>
</feature>
<proteinExistence type="predicted"/>
<feature type="region of interest" description="Disordered" evidence="6">
    <location>
        <begin position="409"/>
        <end position="440"/>
    </location>
</feature>
<evidence type="ECO:0000256" key="1">
    <source>
        <dbReference type="ARBA" id="ARBA00004651"/>
    </source>
</evidence>
<feature type="transmembrane region" description="Helical" evidence="7">
    <location>
        <begin position="90"/>
        <end position="107"/>
    </location>
</feature>
<evidence type="ECO:0000256" key="5">
    <source>
        <dbReference type="ARBA" id="ARBA00023136"/>
    </source>
</evidence>
<feature type="transmembrane region" description="Helical" evidence="7">
    <location>
        <begin position="113"/>
        <end position="133"/>
    </location>
</feature>
<dbReference type="Gene3D" id="1.20.1250.20">
    <property type="entry name" value="MFS general substrate transporter like domains"/>
    <property type="match status" value="1"/>
</dbReference>
<dbReference type="InterPro" id="IPR011701">
    <property type="entry name" value="MFS"/>
</dbReference>
<feature type="transmembrane region" description="Helical" evidence="7">
    <location>
        <begin position="61"/>
        <end position="83"/>
    </location>
</feature>
<comment type="subcellular location">
    <subcellularLocation>
        <location evidence="1">Cell membrane</location>
        <topology evidence="1">Multi-pass membrane protein</topology>
    </subcellularLocation>
</comment>
<reference evidence="9" key="1">
    <citation type="submission" date="2019-06" db="EMBL/GenBank/DDBJ databases">
        <title>Whole genome shotgun sequence of Cellulomonas cellasea NBRC 3753.</title>
        <authorList>
            <person name="Hosoyama A."/>
            <person name="Uohara A."/>
            <person name="Ohji S."/>
            <person name="Ichikawa N."/>
        </authorList>
    </citation>
    <scope>NUCLEOTIDE SEQUENCE [LARGE SCALE GENOMIC DNA]</scope>
    <source>
        <strain evidence="9">NBRC 3753</strain>
    </source>
</reference>
<dbReference type="Proteomes" id="UP000317046">
    <property type="component" value="Unassembled WGS sequence"/>
</dbReference>